<evidence type="ECO:0000313" key="3">
    <source>
        <dbReference type="Proteomes" id="UP001138997"/>
    </source>
</evidence>
<dbReference type="AlphaFoldDB" id="A0A9X1SXN1"/>
<dbReference type="InterPro" id="IPR038772">
    <property type="entry name" value="Sph/SMPD2-like"/>
</dbReference>
<dbReference type="SUPFAM" id="SSF56219">
    <property type="entry name" value="DNase I-like"/>
    <property type="match status" value="1"/>
</dbReference>
<proteinExistence type="predicted"/>
<feature type="domain" description="Endonuclease/exonuclease/phosphatase" evidence="1">
    <location>
        <begin position="3"/>
        <end position="293"/>
    </location>
</feature>
<reference evidence="2" key="1">
    <citation type="submission" date="2021-11" db="EMBL/GenBank/DDBJ databases">
        <title>Streptomyces corallinus and Kineosporia corallina sp. nov., two new coral-derived marine actinobacteria.</title>
        <authorList>
            <person name="Buangrab K."/>
            <person name="Sutthacheep M."/>
            <person name="Yeemin T."/>
            <person name="Harunari E."/>
            <person name="Igarashi Y."/>
            <person name="Sripreechasak P."/>
            <person name="Kanchanasin P."/>
            <person name="Tanasupawat S."/>
            <person name="Phongsopitanun W."/>
        </authorList>
    </citation>
    <scope>NUCLEOTIDE SEQUENCE</scope>
    <source>
        <strain evidence="2">JCM 31032</strain>
    </source>
</reference>
<gene>
    <name evidence="2" type="ORF">LR394_34940</name>
</gene>
<dbReference type="InterPro" id="IPR036691">
    <property type="entry name" value="Endo/exonu/phosph_ase_sf"/>
</dbReference>
<keyword evidence="3" id="KW-1185">Reference proteome</keyword>
<sequence length="699" mass="77651">MAFNVQLMPWKVAVLGERRSPDARERAGRVAASILALPPARQPHVIAFNEVFDEGAREVLIDQLGALWPYRAEKIDDADVTTQDDSGLMLISQLPLRDLSGPPEHDTVLERFFGTVWKNVDGLAAKGFGIVQVDSPDEGAEVPVTIAFTHMQASYDSPVEYAEVRAQQLDLIWAGLKALLDRDGRFEEHLERAFLIGDINISGDSQAEGDEWEDIFRDQGTALTRSMHDVWRGAMHPPGDTTDYDKGYTNVDLETGVQQRLDYIVAGQERRQFVPTSVVPHHIRISQRNASDHFAVEAVLQRRSHHCQPSDAIRYDKVRDNDGQGLPTSLTPIRVTFDLPGAYQWIYVPDPGTFSLWASADTRYEVYLRSDLSTPLEHQGEVNASDLDGTAEGDVLAQNSFDIPVAIEPVGRTFAPHEPFFIAATTNHSRTGSRAVFVLEHNGATRQTAILLNPHRPLTLPFPETTVLGSNDTCWLRATIPSTYAGTQYVESFVLTTENVDQKTTFALLDSNTIQLNSDRSADSKRSLGVLVPGHHHVFLTVRRSAVNPGTYQVTWPSPVSYLMLDAPLGLFVNEETGLTGAGADDIDLKLDLDGVRIFEGRWDDADTGERWPGLYEAVAATLRQANRGPFIYWRAGFVNDLAVTFKEVDFSSSGAKTRRVLPITAQEGDVERRRVALQDVDIAGDGLYTFYCSLSRYR</sequence>
<comment type="caution">
    <text evidence="2">The sequence shown here is derived from an EMBL/GenBank/DDBJ whole genome shotgun (WGS) entry which is preliminary data.</text>
</comment>
<dbReference type="Gene3D" id="3.60.10.10">
    <property type="entry name" value="Endonuclease/exonuclease/phosphatase"/>
    <property type="match status" value="1"/>
</dbReference>
<organism evidence="2 3">
    <name type="scientific">Kineosporia babensis</name>
    <dbReference type="NCBI Taxonomy" id="499548"/>
    <lineage>
        <taxon>Bacteria</taxon>
        <taxon>Bacillati</taxon>
        <taxon>Actinomycetota</taxon>
        <taxon>Actinomycetes</taxon>
        <taxon>Kineosporiales</taxon>
        <taxon>Kineosporiaceae</taxon>
        <taxon>Kineosporia</taxon>
    </lineage>
</organism>
<dbReference type="Proteomes" id="UP001138997">
    <property type="component" value="Unassembled WGS sequence"/>
</dbReference>
<accession>A0A9X1SXN1</accession>
<name>A0A9X1SXN1_9ACTN</name>
<evidence type="ECO:0000259" key="1">
    <source>
        <dbReference type="Pfam" id="PF03372"/>
    </source>
</evidence>
<dbReference type="GO" id="GO:0004767">
    <property type="term" value="F:sphingomyelin phosphodiesterase activity"/>
    <property type="evidence" value="ECO:0007669"/>
    <property type="project" value="InterPro"/>
</dbReference>
<dbReference type="PANTHER" id="PTHR16320">
    <property type="entry name" value="SPHINGOMYELINASE FAMILY MEMBER"/>
    <property type="match status" value="1"/>
</dbReference>
<dbReference type="EMBL" id="JAJOMB010000027">
    <property type="protein sequence ID" value="MCD5316106.1"/>
    <property type="molecule type" value="Genomic_DNA"/>
</dbReference>
<dbReference type="PANTHER" id="PTHR16320:SF23">
    <property type="entry name" value="SPHINGOMYELINASE C 1"/>
    <property type="match status" value="1"/>
</dbReference>
<dbReference type="RefSeq" id="WP_231448960.1">
    <property type="nucleotide sequence ID" value="NZ_JAJOMB010000027.1"/>
</dbReference>
<protein>
    <recommendedName>
        <fullName evidence="1">Endonuclease/exonuclease/phosphatase domain-containing protein</fullName>
    </recommendedName>
</protein>
<evidence type="ECO:0000313" key="2">
    <source>
        <dbReference type="EMBL" id="MCD5316106.1"/>
    </source>
</evidence>
<dbReference type="InterPro" id="IPR005135">
    <property type="entry name" value="Endo/exonuclease/phosphatase"/>
</dbReference>
<dbReference type="Pfam" id="PF03372">
    <property type="entry name" value="Exo_endo_phos"/>
    <property type="match status" value="1"/>
</dbReference>